<dbReference type="Pfam" id="PF00595">
    <property type="entry name" value="PDZ"/>
    <property type="match status" value="1"/>
</dbReference>
<keyword evidence="5" id="KW-1185">Reference proteome</keyword>
<reference evidence="6" key="1">
    <citation type="submission" date="2016-06" db="UniProtKB">
        <authorList>
            <consortium name="WormBaseParasite"/>
        </authorList>
    </citation>
    <scope>IDENTIFICATION</scope>
</reference>
<name>A0A183IKT1_9BILA</name>
<evidence type="ECO:0000256" key="1">
    <source>
        <dbReference type="SAM" id="MobiDB-lite"/>
    </source>
</evidence>
<gene>
    <name evidence="4" type="ORF">SBAD_LOCUS4227</name>
</gene>
<evidence type="ECO:0000313" key="5">
    <source>
        <dbReference type="Proteomes" id="UP000270296"/>
    </source>
</evidence>
<dbReference type="GO" id="GO:0005634">
    <property type="term" value="C:nucleus"/>
    <property type="evidence" value="ECO:0007669"/>
    <property type="project" value="TreeGrafter"/>
</dbReference>
<dbReference type="InterPro" id="IPR001478">
    <property type="entry name" value="PDZ"/>
</dbReference>
<evidence type="ECO:0000259" key="3">
    <source>
        <dbReference type="PROSITE" id="PS50132"/>
    </source>
</evidence>
<dbReference type="SUPFAM" id="SSF50729">
    <property type="entry name" value="PH domain-like"/>
    <property type="match status" value="1"/>
</dbReference>
<dbReference type="SMART" id="SM00315">
    <property type="entry name" value="RGS"/>
    <property type="match status" value="1"/>
</dbReference>
<reference evidence="4 5" key="2">
    <citation type="submission" date="2018-11" db="EMBL/GenBank/DDBJ databases">
        <authorList>
            <consortium name="Pathogen Informatics"/>
        </authorList>
    </citation>
    <scope>NUCLEOTIDE SEQUENCE [LARGE SCALE GENOMIC DNA]</scope>
</reference>
<evidence type="ECO:0000313" key="6">
    <source>
        <dbReference type="WBParaSite" id="SBAD_0000441101-mRNA-1"/>
    </source>
</evidence>
<feature type="region of interest" description="Disordered" evidence="1">
    <location>
        <begin position="711"/>
        <end position="738"/>
    </location>
</feature>
<dbReference type="GO" id="GO:0005886">
    <property type="term" value="C:plasma membrane"/>
    <property type="evidence" value="ECO:0007669"/>
    <property type="project" value="TreeGrafter"/>
</dbReference>
<dbReference type="EMBL" id="UZAM01008198">
    <property type="protein sequence ID" value="VDP03746.1"/>
    <property type="molecule type" value="Genomic_DNA"/>
</dbReference>
<dbReference type="InterPro" id="IPR036034">
    <property type="entry name" value="PDZ_sf"/>
</dbReference>
<sequence>MACTSLETGICHSVLVRRNNKGFGFTLKGECPCRINTVQKNSAAALAGLCAEDMLMRVNEIDVRRLSHREIVDMIADAGSAVLLAVQSPETLLKKSHSSRPAMRQQRSEIAPKVAGQKKRGTHRSFSSTTSSSRSERPSRLLLAKGSEVAVIQEPTVKEQKPHPDAFEMVDTMGVMLRSCRRRRSVLAQNKCASAPVFGDDMGETSLIVHAGDPSCLDSCSDDSDEDQSSDLVLKAVLVFIGAVTVPSLSTPKRSLKEQHVKTHTVMMEIYASYVILLNSKLAMIHRFVASDVAFVTTCIENGQYFCIVTQHCEKNDGSECFVFAIDPGLQMHSFHYGYAKKFGIRCHAGVIPNGVGCNSGCSAFPSCSRPVVRALSSVLKPKIDHGPSMTSRGGGEALTDRKRIRHSCVSSNSDSGISNAKDDEPHSCSTCELASVSGSSCSTVGGLQQFSLFPRNKNATMTLVTTKQKFGTIDGDFANISERSYSDPNLFVKSRAPLSGVRKIYKSMDDNKDSDSSPPDEVRSEPHLESVDQEVVKDRTSKKYATVLRRKLSNYVSSTWQSDKKKRAIILKERYEKWRMDFDDLLKDPFGVRIFTKFLTDQHCEENIEFWQQCEIYKGSDSDVRSSMAVDIHDQYFASGCTYPINVDSSVKRKVVDSVKEGIFDEHLFEPAQQQIFLLMKFDCYPRFLKWLNFDLVMSECESTSLKREEQSTLEKPLNASVLQKLNRPESKEEERKQKAYDIMVSFEGKT</sequence>
<feature type="region of interest" description="Disordered" evidence="1">
    <location>
        <begin position="508"/>
        <end position="534"/>
    </location>
</feature>
<dbReference type="WBParaSite" id="SBAD_0000441101-mRNA-1">
    <property type="protein sequence ID" value="SBAD_0000441101-mRNA-1"/>
    <property type="gene ID" value="SBAD_0000441101"/>
</dbReference>
<dbReference type="Gene3D" id="1.10.167.10">
    <property type="entry name" value="Regulator of G-protein Signalling 4, domain 2"/>
    <property type="match status" value="1"/>
</dbReference>
<evidence type="ECO:0000313" key="4">
    <source>
        <dbReference type="EMBL" id="VDP03746.1"/>
    </source>
</evidence>
<dbReference type="PROSITE" id="PS50132">
    <property type="entry name" value="RGS"/>
    <property type="match status" value="1"/>
</dbReference>
<proteinExistence type="predicted"/>
<dbReference type="GO" id="GO:0005737">
    <property type="term" value="C:cytoplasm"/>
    <property type="evidence" value="ECO:0007669"/>
    <property type="project" value="TreeGrafter"/>
</dbReference>
<feature type="domain" description="PDZ" evidence="2">
    <location>
        <begin position="13"/>
        <end position="90"/>
    </location>
</feature>
<dbReference type="PRINTS" id="PR01301">
    <property type="entry name" value="RGSPROTEIN"/>
</dbReference>
<dbReference type="InterPro" id="IPR036305">
    <property type="entry name" value="RGS_sf"/>
</dbReference>
<feature type="compositionally biased region" description="Basic and acidic residues" evidence="1">
    <location>
        <begin position="728"/>
        <end position="738"/>
    </location>
</feature>
<protein>
    <submittedName>
        <fullName evidence="6">Regulator of G-protein signaling loco</fullName>
    </submittedName>
</protein>
<feature type="domain" description="RGS" evidence="3">
    <location>
        <begin position="582"/>
        <end position="699"/>
    </location>
</feature>
<dbReference type="Gene3D" id="2.30.42.10">
    <property type="match status" value="1"/>
</dbReference>
<dbReference type="PANTHER" id="PTHR45945:SF3">
    <property type="entry name" value="REGULATOR OF G-PROTEIN SIGNALING LOCO"/>
    <property type="match status" value="1"/>
</dbReference>
<dbReference type="InterPro" id="IPR016137">
    <property type="entry name" value="RGS"/>
</dbReference>
<dbReference type="Pfam" id="PF00615">
    <property type="entry name" value="RGS"/>
    <property type="match status" value="1"/>
</dbReference>
<dbReference type="Proteomes" id="UP000270296">
    <property type="component" value="Unassembled WGS sequence"/>
</dbReference>
<dbReference type="InterPro" id="IPR044926">
    <property type="entry name" value="RGS_subdomain_2"/>
</dbReference>
<evidence type="ECO:0000259" key="2">
    <source>
        <dbReference type="PROSITE" id="PS50106"/>
    </source>
</evidence>
<dbReference type="OrthoDB" id="196547at2759"/>
<feature type="region of interest" description="Disordered" evidence="1">
    <location>
        <begin position="93"/>
        <end position="140"/>
    </location>
</feature>
<dbReference type="AlphaFoldDB" id="A0A183IKT1"/>
<dbReference type="SUPFAM" id="SSF50156">
    <property type="entry name" value="PDZ domain-like"/>
    <property type="match status" value="1"/>
</dbReference>
<dbReference type="PANTHER" id="PTHR45945">
    <property type="entry name" value="REGULATOR OF G-PROTEIN SIGNALING LOCO"/>
    <property type="match status" value="1"/>
</dbReference>
<accession>A0A183IKT1</accession>
<dbReference type="SUPFAM" id="SSF48097">
    <property type="entry name" value="Regulator of G-protein signaling, RGS"/>
    <property type="match status" value="1"/>
</dbReference>
<feature type="compositionally biased region" description="Low complexity" evidence="1">
    <location>
        <begin position="124"/>
        <end position="133"/>
    </location>
</feature>
<dbReference type="GO" id="GO:0008277">
    <property type="term" value="P:regulation of G protein-coupled receptor signaling pathway"/>
    <property type="evidence" value="ECO:0007669"/>
    <property type="project" value="TreeGrafter"/>
</dbReference>
<organism evidence="6">
    <name type="scientific">Soboliphyme baturini</name>
    <dbReference type="NCBI Taxonomy" id="241478"/>
    <lineage>
        <taxon>Eukaryota</taxon>
        <taxon>Metazoa</taxon>
        <taxon>Ecdysozoa</taxon>
        <taxon>Nematoda</taxon>
        <taxon>Enoplea</taxon>
        <taxon>Dorylaimia</taxon>
        <taxon>Dioctophymatida</taxon>
        <taxon>Dioctophymatoidea</taxon>
        <taxon>Soboliphymatidae</taxon>
        <taxon>Soboliphyme</taxon>
    </lineage>
</organism>
<dbReference type="PROSITE" id="PS50106">
    <property type="entry name" value="PDZ"/>
    <property type="match status" value="1"/>
</dbReference>
<dbReference type="InterPro" id="IPR046995">
    <property type="entry name" value="RGS10/12/14-like"/>
</dbReference>
<dbReference type="SMART" id="SM00228">
    <property type="entry name" value="PDZ"/>
    <property type="match status" value="1"/>
</dbReference>
<dbReference type="GO" id="GO:0005096">
    <property type="term" value="F:GTPase activator activity"/>
    <property type="evidence" value="ECO:0007669"/>
    <property type="project" value="InterPro"/>
</dbReference>